<evidence type="ECO:0000313" key="7">
    <source>
        <dbReference type="EMBL" id="HAB1993868.1"/>
    </source>
</evidence>
<dbReference type="EMBL" id="DAAGPR010000069">
    <property type="protein sequence ID" value="HAB4052066.1"/>
    <property type="molecule type" value="Genomic_DNA"/>
</dbReference>
<reference evidence="4" key="6">
    <citation type="submission" date="2019-10" db="EMBL/GenBank/DDBJ databases">
        <authorList>
            <consortium name="NCBI Pathogen Detection Project"/>
        </authorList>
    </citation>
    <scope>NUCLEOTIDE SEQUENCE</scope>
    <source>
        <strain evidence="4">Salmonella enterica</strain>
    </source>
</reference>
<evidence type="ECO:0000313" key="15">
    <source>
        <dbReference type="EMBL" id="HAB4465518.1"/>
    </source>
</evidence>
<dbReference type="EMBL" id="DAAHCF010000238">
    <property type="protein sequence ID" value="HAB5480487.1"/>
    <property type="molecule type" value="Genomic_DNA"/>
</dbReference>
<reference evidence="2" key="5">
    <citation type="submission" date="2018-08" db="EMBL/GenBank/DDBJ databases">
        <authorList>
            <person name="Ashton P.M."/>
            <person name="Dallman T."/>
            <person name="Nair S."/>
            <person name="De Pinna E."/>
            <person name="Peters T."/>
            <person name="Grant K."/>
        </authorList>
    </citation>
    <scope>NUCLEOTIDE SEQUENCE [LARGE SCALE GENOMIC DNA]</scope>
    <source>
        <strain evidence="2">294779</strain>
        <strain evidence="3">481463</strain>
    </source>
</reference>
<organism evidence="1 29">
    <name type="scientific">Salmonella diarizonae</name>
    <dbReference type="NCBI Taxonomy" id="59204"/>
    <lineage>
        <taxon>Bacteria</taxon>
        <taxon>Pseudomonadati</taxon>
        <taxon>Pseudomonadota</taxon>
        <taxon>Gammaproteobacteria</taxon>
        <taxon>Enterobacterales</taxon>
        <taxon>Enterobacteriaceae</taxon>
        <taxon>Salmonella</taxon>
    </lineage>
</organism>
<evidence type="ECO:0000313" key="14">
    <source>
        <dbReference type="EMBL" id="HAB4459029.1"/>
    </source>
</evidence>
<accession>A0A2I5HFL1</accession>
<dbReference type="EMBL" id="DAAFWI010000063">
    <property type="protein sequence ID" value="HAB1778203.1"/>
    <property type="molecule type" value="Genomic_DNA"/>
</dbReference>
<dbReference type="RefSeq" id="WP_053507867.1">
    <property type="nucleotide sequence ID" value="NZ_CP011288.1"/>
</dbReference>
<dbReference type="EMBL" id="CP023345">
    <property type="protein sequence ID" value="ATW54356.1"/>
    <property type="molecule type" value="Genomic_DNA"/>
</dbReference>
<dbReference type="Proteomes" id="UP000230639">
    <property type="component" value="Chromosome"/>
</dbReference>
<reference evidence="4" key="2">
    <citation type="journal article" date="2018" name="Genome Biol.">
        <title>SKESA: strategic k-mer extension for scrupulous assemblies.</title>
        <authorList>
            <person name="Souvorov A."/>
            <person name="Agarwala R."/>
            <person name="Lipman D.J."/>
        </authorList>
    </citation>
    <scope>NUCLEOTIDE SEQUENCE</scope>
    <source>
        <strain evidence="4">Salmonella enterica</strain>
    </source>
</reference>
<dbReference type="EMBL" id="DAARAS010000107">
    <property type="protein sequence ID" value="HAE1650908.1"/>
    <property type="molecule type" value="Genomic_DNA"/>
</dbReference>
<dbReference type="AlphaFoldDB" id="A0A2I5HFL1"/>
<evidence type="ECO:0000313" key="21">
    <source>
        <dbReference type="EMBL" id="HAB5840599.1"/>
    </source>
</evidence>
<evidence type="ECO:0000313" key="6">
    <source>
        <dbReference type="EMBL" id="HAB1980380.1"/>
    </source>
</evidence>
<evidence type="ECO:0000313" key="11">
    <source>
        <dbReference type="EMBL" id="HAB3979151.1"/>
    </source>
</evidence>
<evidence type="ECO:0000313" key="12">
    <source>
        <dbReference type="EMBL" id="HAB4052066.1"/>
    </source>
</evidence>
<dbReference type="EMBL" id="DAAQZP010000019">
    <property type="protein sequence ID" value="HAE1594990.1"/>
    <property type="molecule type" value="Genomic_DNA"/>
</dbReference>
<evidence type="ECO:0000313" key="25">
    <source>
        <dbReference type="EMBL" id="HAE1594990.1"/>
    </source>
</evidence>
<evidence type="ECO:0000313" key="13">
    <source>
        <dbReference type="EMBL" id="HAB4102034.1"/>
    </source>
</evidence>
<evidence type="ECO:0000313" key="27">
    <source>
        <dbReference type="EMBL" id="QWJ71301.1"/>
    </source>
</evidence>
<reference evidence="27" key="4">
    <citation type="submission" date="2018-07" db="EMBL/GenBank/DDBJ databases">
        <authorList>
            <consortium name="GenomeTrakr network: Whole genome sequencing for foodborne pathogen traceback"/>
        </authorList>
    </citation>
    <scope>NUCLEOTIDE SEQUENCE</scope>
    <source>
        <strain evidence="27">CFSAN030538</strain>
    </source>
</reference>
<dbReference type="EMBL" id="DAAQZS010000008">
    <property type="protein sequence ID" value="HAE1474380.1"/>
    <property type="molecule type" value="Genomic_DNA"/>
</dbReference>
<dbReference type="EMBL" id="DAAGTH010000018">
    <property type="protein sequence ID" value="HAB4465518.1"/>
    <property type="molecule type" value="Genomic_DNA"/>
</dbReference>
<evidence type="ECO:0000313" key="26">
    <source>
        <dbReference type="EMBL" id="HAE1650908.1"/>
    </source>
</evidence>
<dbReference type="EMBL" id="DAAFWY010000035">
    <property type="protein sequence ID" value="HAB1848960.1"/>
    <property type="molecule type" value="Genomic_DNA"/>
</dbReference>
<dbReference type="EMBL" id="DAAFZM010000005">
    <property type="protein sequence ID" value="HAB2184151.1"/>
    <property type="molecule type" value="Genomic_DNA"/>
</dbReference>
<dbReference type="EMBL" id="AAIXUH010000001">
    <property type="protein sequence ID" value="ECJ2911803.1"/>
    <property type="molecule type" value="Genomic_DNA"/>
</dbReference>
<evidence type="ECO:0000313" key="24">
    <source>
        <dbReference type="EMBL" id="HAE1474380.1"/>
    </source>
</evidence>
<evidence type="ECO:0000313" key="29">
    <source>
        <dbReference type="Proteomes" id="UP000230639"/>
    </source>
</evidence>
<dbReference type="EMBL" id="DAAGQE010000057">
    <property type="protein sequence ID" value="HAB4102034.1"/>
    <property type="molecule type" value="Genomic_DNA"/>
</dbReference>
<dbReference type="EMBL" id="DAAGVB010000099">
    <property type="protein sequence ID" value="HAB4676402.1"/>
    <property type="molecule type" value="Genomic_DNA"/>
</dbReference>
<evidence type="ECO:0000313" key="18">
    <source>
        <dbReference type="EMBL" id="HAB4726308.1"/>
    </source>
</evidence>
<evidence type="ECO:0000313" key="8">
    <source>
        <dbReference type="EMBL" id="HAB2184151.1"/>
    </source>
</evidence>
<reference evidence="1 29" key="1">
    <citation type="submission" date="2017-09" db="EMBL/GenBank/DDBJ databases">
        <title>Complete genome of Salmonella enterica subsp. diarizonae isolated from stool of a patient with bacterial enteropathy.</title>
        <authorList>
            <person name="Zhou J."/>
            <person name="Chen Q."/>
            <person name="Guo L."/>
            <person name="Fan J."/>
        </authorList>
    </citation>
    <scope>NUCLEOTIDE SEQUENCE [LARGE SCALE GENOMIC DNA]</scope>
    <source>
        <strain evidence="1 29">HZS154</strain>
    </source>
</reference>
<evidence type="ECO:0000313" key="30">
    <source>
        <dbReference type="Proteomes" id="UP000254633"/>
    </source>
</evidence>
<dbReference type="EMBL" id="CP075144">
    <property type="protein sequence ID" value="QWJ71301.1"/>
    <property type="molecule type" value="Genomic_DNA"/>
</dbReference>
<dbReference type="EMBL" id="DAAFXY010000078">
    <property type="protein sequence ID" value="HAB1980380.1"/>
    <property type="molecule type" value="Genomic_DNA"/>
</dbReference>
<proteinExistence type="predicted"/>
<dbReference type="EMBL" id="DAAGOZ010000012">
    <property type="protein sequence ID" value="HAB3964637.1"/>
    <property type="molecule type" value="Genomic_DNA"/>
</dbReference>
<dbReference type="EMBL" id="AAIBIC010000005">
    <property type="protein sequence ID" value="ECC3913461.1"/>
    <property type="molecule type" value="Genomic_DNA"/>
</dbReference>
<dbReference type="EMBL" id="DAAGNY010000007">
    <property type="protein sequence ID" value="HAB3842075.1"/>
    <property type="molecule type" value="Genomic_DNA"/>
</dbReference>
<dbReference type="Proteomes" id="UP000254633">
    <property type="component" value="Unassembled WGS sequence"/>
</dbReference>
<dbReference type="EMBL" id="DAAGTE010000147">
    <property type="protein sequence ID" value="HAB4459029.1"/>
    <property type="molecule type" value="Genomic_DNA"/>
</dbReference>
<evidence type="ECO:0000313" key="4">
    <source>
        <dbReference type="EMBL" id="HAB1778203.1"/>
    </source>
</evidence>
<dbReference type="Proteomes" id="UP000839735">
    <property type="component" value="Unassembled WGS sequence"/>
</dbReference>
<dbReference type="EMBL" id="DAAQXJ010000207">
    <property type="protein sequence ID" value="HAE1267180.1"/>
    <property type="molecule type" value="Genomic_DNA"/>
</dbReference>
<dbReference type="EMBL" id="DAAHFA010000006">
    <property type="protein sequence ID" value="HAB5840599.1"/>
    <property type="molecule type" value="Genomic_DNA"/>
</dbReference>
<evidence type="ECO:0000313" key="16">
    <source>
        <dbReference type="EMBL" id="HAB4676402.1"/>
    </source>
</evidence>
<dbReference type="EMBL" id="DAAFYE010000100">
    <property type="protein sequence ID" value="HAB1993868.1"/>
    <property type="molecule type" value="Genomic_DNA"/>
</dbReference>
<dbReference type="EMBL" id="UGXH01000003">
    <property type="protein sequence ID" value="SUG56125.1"/>
    <property type="molecule type" value="Genomic_DNA"/>
</dbReference>
<evidence type="ECO:0000313" key="19">
    <source>
        <dbReference type="EMBL" id="HAB5017996.1"/>
    </source>
</evidence>
<evidence type="ECO:0000313" key="10">
    <source>
        <dbReference type="EMBL" id="HAB3964637.1"/>
    </source>
</evidence>
<evidence type="ECO:0000313" key="17">
    <source>
        <dbReference type="EMBL" id="HAB4718699.1"/>
    </source>
</evidence>
<evidence type="ECO:0000313" key="20">
    <source>
        <dbReference type="EMBL" id="HAB5480487.1"/>
    </source>
</evidence>
<evidence type="ECO:0000313" key="1">
    <source>
        <dbReference type="EMBL" id="ATW54356.1"/>
    </source>
</evidence>
<name>A0A2I5HFL1_SALDZ</name>
<dbReference type="EMBL" id="DAAHJH010000001">
    <property type="protein sequence ID" value="HAB6337583.1"/>
    <property type="molecule type" value="Genomic_DNA"/>
</dbReference>
<reference evidence="28 30" key="3">
    <citation type="submission" date="2018-06" db="EMBL/GenBank/DDBJ databases">
        <authorList>
            <consortium name="Pathogen Informatics"/>
            <person name="Doyle S."/>
        </authorList>
    </citation>
    <scope>NUCLEOTIDE SEQUENCE [LARGE SCALE GENOMIC DNA]</scope>
    <source>
        <strain evidence="28 30">NCTC10060</strain>
    </source>
</reference>
<dbReference type="EMBL" id="DAAGVM010000191">
    <property type="protein sequence ID" value="HAB4726308.1"/>
    <property type="molecule type" value="Genomic_DNA"/>
</dbReference>
<reference evidence="27" key="7">
    <citation type="submission" date="2021-05" db="EMBL/GenBank/DDBJ databases">
        <title>Whole genome PacBio Sequel sequence of Salmonella enterica subsp. enterica.</title>
        <authorList>
            <person name="Hoffmann M."/>
            <person name="Balkey M."/>
            <person name="Luo Y."/>
        </authorList>
    </citation>
    <scope>NUCLEOTIDE SEQUENCE</scope>
    <source>
        <strain evidence="27">CFSAN030538</strain>
    </source>
</reference>
<gene>
    <name evidence="27" type="ORF">ABB53_009985</name>
    <name evidence="1" type="ORF">CNQ75_07355</name>
    <name evidence="2" type="ORF">CTQ69_05240</name>
    <name evidence="3" type="ORF">FNI27_02075</name>
    <name evidence="23" type="ORF">G2916_22435</name>
    <name evidence="26" type="ORF">G2974_21545</name>
    <name evidence="25" type="ORF">G2997_09945</name>
    <name evidence="24" type="ORF">G3A00_10345</name>
    <name evidence="19" type="ORF">GB016_15950</name>
    <name evidence="6" type="ORF">GB034_20630</name>
    <name evidence="7" type="ORF">GB088_22755</name>
    <name evidence="20" type="ORF">GB236_21900</name>
    <name evidence="21" type="ORF">GB246_06955</name>
    <name evidence="8" type="ORF">GB348_05530</name>
    <name evidence="22" type="ORF">GB480_01025</name>
    <name evidence="9" type="ORF">GBW00_08760</name>
    <name evidence="11" type="ORF">GBX19_16560</name>
    <name evidence="10" type="ORF">GBX62_11455</name>
    <name evidence="4" type="ORF">GBY11_22490</name>
    <name evidence="13" type="ORF">GBY15_20700</name>
    <name evidence="12" type="ORF">GBY29_20205</name>
    <name evidence="14" type="ORF">GBY49_22600</name>
    <name evidence="15" type="ORF">GBZ04_12475</name>
    <name evidence="5" type="ORF">GBZ10_21650</name>
    <name evidence="16" type="ORF">GBZ12_21920</name>
    <name evidence="17" type="ORF">GBZ37_04295</name>
    <name evidence="18" type="ORF">GBZ41_21850</name>
    <name evidence="28" type="ORF">NCTC10060_03285</name>
</gene>
<evidence type="ECO:0000313" key="22">
    <source>
        <dbReference type="EMBL" id="HAB6337583.1"/>
    </source>
</evidence>
<evidence type="ECO:0000313" key="28">
    <source>
        <dbReference type="EMBL" id="SUG56125.1"/>
    </source>
</evidence>
<sequence length="332" mass="36643">MHINSAKTYARAFTANTQLHEAAGNYENKLATKIAKGIVGALTLGIGYGIIRLIENYCNVRDKINDYCANAENIHNGIAVAIVTGNNVAEIKLQDNRILTLEQINHEHVSESSVRISDGEHTEEIPGTFSDICMKLGQEFNNAPGLYNISSQYQPLDFFLQMRACTIAPVINFSPVTGQYENLYENNILNIHNALSKAISMEMTGAKVTLIGGSEIEFSISQESGDEQKKSQITNGLQVMEVEGTFTDLCREYELLLYTKDQNIDFTTLDERLAEVKANKNSAGAIPDLEDFTLTARCMADAETARLAEATQRFNAAYGDSAPPSRPPLRFK</sequence>
<evidence type="ECO:0000313" key="5">
    <source>
        <dbReference type="EMBL" id="HAB1848960.1"/>
    </source>
</evidence>
<dbReference type="EMBL" id="DAAGVL010000004">
    <property type="protein sequence ID" value="HAB4718699.1"/>
    <property type="molecule type" value="Genomic_DNA"/>
</dbReference>
<dbReference type="EMBL" id="DAAGPC010000041">
    <property type="protein sequence ID" value="HAB3979151.1"/>
    <property type="molecule type" value="Genomic_DNA"/>
</dbReference>
<dbReference type="EMBL" id="DAAGXW010000018">
    <property type="protein sequence ID" value="HAB5017996.1"/>
    <property type="molecule type" value="Genomic_DNA"/>
</dbReference>
<evidence type="ECO:0000313" key="2">
    <source>
        <dbReference type="EMBL" id="ECC3913461.1"/>
    </source>
</evidence>
<evidence type="ECO:0000313" key="3">
    <source>
        <dbReference type="EMBL" id="ECJ2911803.1"/>
    </source>
</evidence>
<evidence type="ECO:0000313" key="9">
    <source>
        <dbReference type="EMBL" id="HAB3842075.1"/>
    </source>
</evidence>
<evidence type="ECO:0000313" key="23">
    <source>
        <dbReference type="EMBL" id="HAE1267180.1"/>
    </source>
</evidence>
<protein>
    <submittedName>
        <fullName evidence="28">Cytoplasmic protein</fullName>
    </submittedName>
</protein>